<feature type="signal peptide" evidence="2">
    <location>
        <begin position="1"/>
        <end position="31"/>
    </location>
</feature>
<evidence type="ECO:0000256" key="1">
    <source>
        <dbReference type="SAM" id="MobiDB-lite"/>
    </source>
</evidence>
<dbReference type="EMBL" id="JACTUZ010000205">
    <property type="protein sequence ID" value="MBC9179946.1"/>
    <property type="molecule type" value="Genomic_DNA"/>
</dbReference>
<feature type="region of interest" description="Disordered" evidence="1">
    <location>
        <begin position="35"/>
        <end position="64"/>
    </location>
</feature>
<dbReference type="RefSeq" id="WP_408898164.1">
    <property type="nucleotide sequence ID" value="NZ_JACTUZ010000205.1"/>
</dbReference>
<name>A0ABR7RE96_9PROT</name>
<accession>A0ABR7RE96</accession>
<evidence type="ECO:0000313" key="3">
    <source>
        <dbReference type="EMBL" id="MBC9179946.1"/>
    </source>
</evidence>
<dbReference type="Proteomes" id="UP000603940">
    <property type="component" value="Unassembled WGS sequence"/>
</dbReference>
<evidence type="ECO:0000256" key="2">
    <source>
        <dbReference type="SAM" id="SignalP"/>
    </source>
</evidence>
<evidence type="ECO:0000313" key="4">
    <source>
        <dbReference type="Proteomes" id="UP000603940"/>
    </source>
</evidence>
<reference evidence="3 4" key="1">
    <citation type="journal article" date="2009" name="Int. J. Syst. Evol. Microbiol.">
        <title>Transfer of Teichococcus ludipueritiae and Muricoccus roseus to the genus Roseomonas, as Roseomonas ludipueritiae comb. nov. and Roseomonas rosea comb. nov., respectively, and emended description of the genus Roseomonas.</title>
        <authorList>
            <person name="Sanchez-Porro C."/>
            <person name="Gallego V."/>
            <person name="Busse H.J."/>
            <person name="Kampfer P."/>
            <person name="Ventosa A."/>
        </authorList>
    </citation>
    <scope>NUCLEOTIDE SEQUENCE [LARGE SCALE GENOMIC DNA]</scope>
    <source>
        <strain evidence="3 4">DSM 14915</strain>
    </source>
</reference>
<feature type="chain" id="PRO_5046814747" evidence="2">
    <location>
        <begin position="32"/>
        <end position="64"/>
    </location>
</feature>
<gene>
    <name evidence="3" type="ORF">IBL25_23665</name>
</gene>
<keyword evidence="2" id="KW-0732">Signal</keyword>
<keyword evidence="4" id="KW-1185">Reference proteome</keyword>
<proteinExistence type="predicted"/>
<sequence>MRPCRTLPRCHARRVLMALPLALSLATPALAQVGAPTGVSRRPQPAVPSDPAPAAPQPPDLTQP</sequence>
<organism evidence="3 4">
    <name type="scientific">Pseudoroseomonas ludipueritiae</name>
    <dbReference type="NCBI Taxonomy" id="198093"/>
    <lineage>
        <taxon>Bacteria</taxon>
        <taxon>Pseudomonadati</taxon>
        <taxon>Pseudomonadota</taxon>
        <taxon>Alphaproteobacteria</taxon>
        <taxon>Acetobacterales</taxon>
        <taxon>Acetobacteraceae</taxon>
        <taxon>Pseudoroseomonas</taxon>
    </lineage>
</organism>
<feature type="compositionally biased region" description="Pro residues" evidence="1">
    <location>
        <begin position="45"/>
        <end position="64"/>
    </location>
</feature>
<comment type="caution">
    <text evidence="3">The sequence shown here is derived from an EMBL/GenBank/DDBJ whole genome shotgun (WGS) entry which is preliminary data.</text>
</comment>
<feature type="non-terminal residue" evidence="3">
    <location>
        <position position="64"/>
    </location>
</feature>
<protein>
    <submittedName>
        <fullName evidence="3">Uncharacterized protein</fullName>
    </submittedName>
</protein>